<keyword evidence="3" id="KW-1185">Reference proteome</keyword>
<accession>A0AAD5RW38</accession>
<comment type="caution">
    <text evidence="2">The sequence shown here is derived from an EMBL/GenBank/DDBJ whole genome shotgun (WGS) entry which is preliminary data.</text>
</comment>
<organism evidence="2 3">
    <name type="scientific">Zalerion maritima</name>
    <dbReference type="NCBI Taxonomy" id="339359"/>
    <lineage>
        <taxon>Eukaryota</taxon>
        <taxon>Fungi</taxon>
        <taxon>Dikarya</taxon>
        <taxon>Ascomycota</taxon>
        <taxon>Pezizomycotina</taxon>
        <taxon>Sordariomycetes</taxon>
        <taxon>Lulworthiomycetidae</taxon>
        <taxon>Lulworthiales</taxon>
        <taxon>Lulworthiaceae</taxon>
        <taxon>Zalerion</taxon>
    </lineage>
</organism>
<sequence>MTVEDLLREKGQLVKKGQLGEDGDLEFWADGSITPRTARNDIPSESKPKDENAEAPPGSTFKTASSKKGDE</sequence>
<dbReference type="EMBL" id="JAKWBI020000033">
    <property type="protein sequence ID" value="KAJ2905372.1"/>
    <property type="molecule type" value="Genomic_DNA"/>
</dbReference>
<evidence type="ECO:0000313" key="2">
    <source>
        <dbReference type="EMBL" id="KAJ2905372.1"/>
    </source>
</evidence>
<dbReference type="AlphaFoldDB" id="A0AAD5RW38"/>
<gene>
    <name evidence="2" type="ORF">MKZ38_005671</name>
</gene>
<reference evidence="2" key="1">
    <citation type="submission" date="2022-07" db="EMBL/GenBank/DDBJ databases">
        <title>Draft genome sequence of Zalerion maritima ATCC 34329, a (micro)plastics degrading marine fungus.</title>
        <authorList>
            <person name="Paco A."/>
            <person name="Goncalves M.F.M."/>
            <person name="Rocha-Santos T.A.P."/>
            <person name="Alves A."/>
        </authorList>
    </citation>
    <scope>NUCLEOTIDE SEQUENCE</scope>
    <source>
        <strain evidence="2">ATCC 34329</strain>
    </source>
</reference>
<proteinExistence type="predicted"/>
<feature type="compositionally biased region" description="Polar residues" evidence="1">
    <location>
        <begin position="60"/>
        <end position="71"/>
    </location>
</feature>
<feature type="compositionally biased region" description="Basic and acidic residues" evidence="1">
    <location>
        <begin position="38"/>
        <end position="52"/>
    </location>
</feature>
<name>A0AAD5RW38_9PEZI</name>
<feature type="region of interest" description="Disordered" evidence="1">
    <location>
        <begin position="18"/>
        <end position="71"/>
    </location>
</feature>
<protein>
    <submittedName>
        <fullName evidence="2">Uncharacterized protein</fullName>
    </submittedName>
</protein>
<evidence type="ECO:0000256" key="1">
    <source>
        <dbReference type="SAM" id="MobiDB-lite"/>
    </source>
</evidence>
<dbReference type="Proteomes" id="UP001201980">
    <property type="component" value="Unassembled WGS sequence"/>
</dbReference>
<evidence type="ECO:0000313" key="3">
    <source>
        <dbReference type="Proteomes" id="UP001201980"/>
    </source>
</evidence>